<organism evidence="8 9">
    <name type="scientific">Tetragenococcus halophilus</name>
    <name type="common">Pediococcus halophilus</name>
    <dbReference type="NCBI Taxonomy" id="51669"/>
    <lineage>
        <taxon>Bacteria</taxon>
        <taxon>Bacillati</taxon>
        <taxon>Bacillota</taxon>
        <taxon>Bacilli</taxon>
        <taxon>Lactobacillales</taxon>
        <taxon>Enterococcaceae</taxon>
        <taxon>Tetragenococcus</taxon>
    </lineage>
</organism>
<dbReference type="PRINTS" id="PR00127">
    <property type="entry name" value="CLPPROTEASEP"/>
</dbReference>
<dbReference type="Pfam" id="PF00574">
    <property type="entry name" value="CLP_protease"/>
    <property type="match status" value="1"/>
</dbReference>
<dbReference type="GO" id="GO:0004176">
    <property type="term" value="F:ATP-dependent peptidase activity"/>
    <property type="evidence" value="ECO:0007669"/>
    <property type="project" value="InterPro"/>
</dbReference>
<dbReference type="AlphaFoldDB" id="A0A3G5FKE2"/>
<evidence type="ECO:0000313" key="9">
    <source>
        <dbReference type="Proteomes" id="UP000280475"/>
    </source>
</evidence>
<dbReference type="PANTHER" id="PTHR10381:SF70">
    <property type="entry name" value="ATP-DEPENDENT CLP PROTEASE PROTEOLYTIC SUBUNIT"/>
    <property type="match status" value="1"/>
</dbReference>
<feature type="compositionally biased region" description="Low complexity" evidence="7">
    <location>
        <begin position="222"/>
        <end position="231"/>
    </location>
</feature>
<name>A0A3G5FKE2_TETHA</name>
<dbReference type="GO" id="GO:0009368">
    <property type="term" value="C:endopeptidase Clp complex"/>
    <property type="evidence" value="ECO:0007669"/>
    <property type="project" value="TreeGrafter"/>
</dbReference>
<evidence type="ECO:0000313" key="8">
    <source>
        <dbReference type="EMBL" id="AYW50800.1"/>
    </source>
</evidence>
<evidence type="ECO:0000256" key="1">
    <source>
        <dbReference type="ARBA" id="ARBA00007039"/>
    </source>
</evidence>
<dbReference type="PANTHER" id="PTHR10381">
    <property type="entry name" value="ATP-DEPENDENT CLP PROTEASE PROTEOLYTIC SUBUNIT"/>
    <property type="match status" value="1"/>
</dbReference>
<evidence type="ECO:0000256" key="2">
    <source>
        <dbReference type="ARBA" id="ARBA00022490"/>
    </source>
</evidence>
<accession>A0A3G5FKE2</accession>
<evidence type="ECO:0000256" key="6">
    <source>
        <dbReference type="RuleBase" id="RU003567"/>
    </source>
</evidence>
<dbReference type="InterPro" id="IPR029045">
    <property type="entry name" value="ClpP/crotonase-like_dom_sf"/>
</dbReference>
<dbReference type="GO" id="GO:0006515">
    <property type="term" value="P:protein quality control for misfolded or incompletely synthesized proteins"/>
    <property type="evidence" value="ECO:0007669"/>
    <property type="project" value="TreeGrafter"/>
</dbReference>
<reference evidence="8 9" key="1">
    <citation type="journal article" date="2012" name="Int. J. Syst. Evol. Microbiol.">
        <title>Characterization of Tetragenococcus strains from sugar thick juice reveals a novel species, Tetragenococcus osmophilus sp. nov., and divides Tetragenococcus halophilus into two subspecies, T. halophilus subsp. halophilus subsp. nov. and T. halophilus subsp. flandriensis subsp. nov.</title>
        <authorList>
            <person name="Juste A."/>
            <person name="Van Trappen S."/>
            <person name="Verreth C."/>
            <person name="Cleenwerck I."/>
            <person name="De Vos P."/>
            <person name="Lievens B."/>
            <person name="Willems K.A."/>
        </authorList>
    </citation>
    <scope>NUCLEOTIDE SEQUENCE [LARGE SCALE GENOMIC DNA]</scope>
    <source>
        <strain evidence="8 9">LMG 26042</strain>
    </source>
</reference>
<keyword evidence="4" id="KW-0378">Hydrolase</keyword>
<gene>
    <name evidence="8" type="ORF">C7H83_10130</name>
</gene>
<evidence type="ECO:0000256" key="3">
    <source>
        <dbReference type="ARBA" id="ARBA00022670"/>
    </source>
</evidence>
<dbReference type="GO" id="GO:0004252">
    <property type="term" value="F:serine-type endopeptidase activity"/>
    <property type="evidence" value="ECO:0007669"/>
    <property type="project" value="InterPro"/>
</dbReference>
<evidence type="ECO:0000256" key="5">
    <source>
        <dbReference type="ARBA" id="ARBA00022825"/>
    </source>
</evidence>
<dbReference type="InterPro" id="IPR023562">
    <property type="entry name" value="ClpP/TepA"/>
</dbReference>
<dbReference type="NCBIfam" id="NF045542">
    <property type="entry name" value="Clp_rel_HeadMat"/>
    <property type="match status" value="1"/>
</dbReference>
<dbReference type="EMBL" id="CP027768">
    <property type="protein sequence ID" value="AYW50800.1"/>
    <property type="molecule type" value="Genomic_DNA"/>
</dbReference>
<dbReference type="Proteomes" id="UP000280475">
    <property type="component" value="Chromosome"/>
</dbReference>
<dbReference type="RefSeq" id="WP_103893043.1">
    <property type="nucleotide sequence ID" value="NZ_CP027768.1"/>
</dbReference>
<dbReference type="SUPFAM" id="SSF52096">
    <property type="entry name" value="ClpP/crotonase"/>
    <property type="match status" value="1"/>
</dbReference>
<keyword evidence="2" id="KW-0963">Cytoplasm</keyword>
<protein>
    <recommendedName>
        <fullName evidence="6">ATP-dependent Clp protease proteolytic subunit</fullName>
    </recommendedName>
</protein>
<sequence length="248" mass="27030">MTKLKIKGTIIPNDDKWIYNLFGMDSTAPNDIVLPDNNEPIEVEINSGGGDVFSGSEIYTALRNYQGNVDVKVVGIAASAASIIAMAGNKVSISPTAQMMIHNVSSAAAGDYNALAHESNVLKNYNSSIASAYVDKTGKDMDELLNLMNEETWFTADEAVKQGFADEVMFSNDKAPKMVASASPVIPQDVIERLTNAMKPQFSLDELTDKVIEKLEAKQEQSNTVNTTDSNSNEEHEAKKTGFARFFF</sequence>
<dbReference type="CDD" id="cd07016">
    <property type="entry name" value="S14_ClpP_1"/>
    <property type="match status" value="1"/>
</dbReference>
<keyword evidence="3 8" id="KW-0645">Protease</keyword>
<evidence type="ECO:0000256" key="7">
    <source>
        <dbReference type="SAM" id="MobiDB-lite"/>
    </source>
</evidence>
<keyword evidence="5" id="KW-0720">Serine protease</keyword>
<evidence type="ECO:0000256" key="4">
    <source>
        <dbReference type="ARBA" id="ARBA00022801"/>
    </source>
</evidence>
<proteinExistence type="inferred from homology"/>
<dbReference type="InterPro" id="IPR001907">
    <property type="entry name" value="ClpP"/>
</dbReference>
<comment type="similarity">
    <text evidence="1 6">Belongs to the peptidase S14 family.</text>
</comment>
<dbReference type="GO" id="GO:0051117">
    <property type="term" value="F:ATPase binding"/>
    <property type="evidence" value="ECO:0007669"/>
    <property type="project" value="TreeGrafter"/>
</dbReference>
<dbReference type="Gene3D" id="3.90.226.10">
    <property type="entry name" value="2-enoyl-CoA Hydratase, Chain A, domain 1"/>
    <property type="match status" value="1"/>
</dbReference>
<feature type="region of interest" description="Disordered" evidence="7">
    <location>
        <begin position="218"/>
        <end position="241"/>
    </location>
</feature>